<sequence>MIYSIIKQNSKELEAKKPMQCELQILLIPDGFAWKAALAITMNKPNGTLRQKCADLSCHQ</sequence>
<name>A0A0Q9XJH1_DROMO</name>
<dbReference type="InParanoid" id="A0A0Q9XJH1"/>
<gene>
    <name evidence="1" type="primary">Dmoj\GI26248</name>
    <name evidence="1" type="ORF">Dmoj_GI26248</name>
</gene>
<reference evidence="1 2" key="1">
    <citation type="journal article" date="2007" name="Nature">
        <title>Evolution of genes and genomes on the Drosophila phylogeny.</title>
        <authorList>
            <consortium name="Drosophila 12 Genomes Consortium"/>
            <person name="Clark A.G."/>
            <person name="Eisen M.B."/>
            <person name="Smith D.R."/>
            <person name="Bergman C.M."/>
            <person name="Oliver B."/>
            <person name="Markow T.A."/>
            <person name="Kaufman T.C."/>
            <person name="Kellis M."/>
            <person name="Gelbart W."/>
            <person name="Iyer V.N."/>
            <person name="Pollard D.A."/>
            <person name="Sackton T.B."/>
            <person name="Larracuente A.M."/>
            <person name="Singh N.D."/>
            <person name="Abad J.P."/>
            <person name="Abt D.N."/>
            <person name="Adryan B."/>
            <person name="Aguade M."/>
            <person name="Akashi H."/>
            <person name="Anderson W.W."/>
            <person name="Aquadro C.F."/>
            <person name="Ardell D.H."/>
            <person name="Arguello R."/>
            <person name="Artieri C.G."/>
            <person name="Barbash D.A."/>
            <person name="Barker D."/>
            <person name="Barsanti P."/>
            <person name="Batterham P."/>
            <person name="Batzoglou S."/>
            <person name="Begun D."/>
            <person name="Bhutkar A."/>
            <person name="Blanco E."/>
            <person name="Bosak S.A."/>
            <person name="Bradley R.K."/>
            <person name="Brand A.D."/>
            <person name="Brent M.R."/>
            <person name="Brooks A.N."/>
            <person name="Brown R.H."/>
            <person name="Butlin R.K."/>
            <person name="Caggese C."/>
            <person name="Calvi B.R."/>
            <person name="Bernardo de Carvalho A."/>
            <person name="Caspi A."/>
            <person name="Castrezana S."/>
            <person name="Celniker S.E."/>
            <person name="Chang J.L."/>
            <person name="Chapple C."/>
            <person name="Chatterji S."/>
            <person name="Chinwalla A."/>
            <person name="Civetta A."/>
            <person name="Clifton S.W."/>
            <person name="Comeron J.M."/>
            <person name="Costello J.C."/>
            <person name="Coyne J.A."/>
            <person name="Daub J."/>
            <person name="David R.G."/>
            <person name="Delcher A.L."/>
            <person name="Delehaunty K."/>
            <person name="Do C.B."/>
            <person name="Ebling H."/>
            <person name="Edwards K."/>
            <person name="Eickbush T."/>
            <person name="Evans J.D."/>
            <person name="Filipski A."/>
            <person name="Findeiss S."/>
            <person name="Freyhult E."/>
            <person name="Fulton L."/>
            <person name="Fulton R."/>
            <person name="Garcia A.C."/>
            <person name="Gardiner A."/>
            <person name="Garfield D.A."/>
            <person name="Garvin B.E."/>
            <person name="Gibson G."/>
            <person name="Gilbert D."/>
            <person name="Gnerre S."/>
            <person name="Godfrey J."/>
            <person name="Good R."/>
            <person name="Gotea V."/>
            <person name="Gravely B."/>
            <person name="Greenberg A.J."/>
            <person name="Griffiths-Jones S."/>
            <person name="Gross S."/>
            <person name="Guigo R."/>
            <person name="Gustafson E.A."/>
            <person name="Haerty W."/>
            <person name="Hahn M.W."/>
            <person name="Halligan D.L."/>
            <person name="Halpern A.L."/>
            <person name="Halter G.M."/>
            <person name="Han M.V."/>
            <person name="Heger A."/>
            <person name="Hillier L."/>
            <person name="Hinrichs A.S."/>
            <person name="Holmes I."/>
            <person name="Hoskins R.A."/>
            <person name="Hubisz M.J."/>
            <person name="Hultmark D."/>
            <person name="Huntley M.A."/>
            <person name="Jaffe D.B."/>
            <person name="Jagadeeshan S."/>
            <person name="Jeck W.R."/>
            <person name="Johnson J."/>
            <person name="Jones C.D."/>
            <person name="Jordan W.C."/>
            <person name="Karpen G.H."/>
            <person name="Kataoka E."/>
            <person name="Keightley P.D."/>
            <person name="Kheradpour P."/>
            <person name="Kirkness E.F."/>
            <person name="Koerich L.B."/>
            <person name="Kristiansen K."/>
            <person name="Kudrna D."/>
            <person name="Kulathinal R.J."/>
            <person name="Kumar S."/>
            <person name="Kwok R."/>
            <person name="Lander E."/>
            <person name="Langley C.H."/>
            <person name="Lapoint R."/>
            <person name="Lazzaro B.P."/>
            <person name="Lee S.J."/>
            <person name="Levesque L."/>
            <person name="Li R."/>
            <person name="Lin C.F."/>
            <person name="Lin M.F."/>
            <person name="Lindblad-Toh K."/>
            <person name="Llopart A."/>
            <person name="Long M."/>
            <person name="Low L."/>
            <person name="Lozovsky E."/>
            <person name="Lu J."/>
            <person name="Luo M."/>
            <person name="Machado C.A."/>
            <person name="Makalowski W."/>
            <person name="Marzo M."/>
            <person name="Matsuda M."/>
            <person name="Matzkin L."/>
            <person name="McAllister B."/>
            <person name="McBride C.S."/>
            <person name="McKernan B."/>
            <person name="McKernan K."/>
            <person name="Mendez-Lago M."/>
            <person name="Minx P."/>
            <person name="Mollenhauer M.U."/>
            <person name="Montooth K."/>
            <person name="Mount S.M."/>
            <person name="Mu X."/>
            <person name="Myers E."/>
            <person name="Negre B."/>
            <person name="Newfeld S."/>
            <person name="Nielsen R."/>
            <person name="Noor M.A."/>
            <person name="O'Grady P."/>
            <person name="Pachter L."/>
            <person name="Papaceit M."/>
            <person name="Parisi M.J."/>
            <person name="Parisi M."/>
            <person name="Parts L."/>
            <person name="Pedersen J.S."/>
            <person name="Pesole G."/>
            <person name="Phillippy A.M."/>
            <person name="Ponting C.P."/>
            <person name="Pop M."/>
            <person name="Porcelli D."/>
            <person name="Powell J.R."/>
            <person name="Prohaska S."/>
            <person name="Pruitt K."/>
            <person name="Puig M."/>
            <person name="Quesneville H."/>
            <person name="Ram K.R."/>
            <person name="Rand D."/>
            <person name="Rasmussen M.D."/>
            <person name="Reed L.K."/>
            <person name="Reenan R."/>
            <person name="Reily A."/>
            <person name="Remington K.A."/>
            <person name="Rieger T.T."/>
            <person name="Ritchie M.G."/>
            <person name="Robin C."/>
            <person name="Rogers Y.H."/>
            <person name="Rohde C."/>
            <person name="Rozas J."/>
            <person name="Rubenfield M.J."/>
            <person name="Ruiz A."/>
            <person name="Russo S."/>
            <person name="Salzberg S.L."/>
            <person name="Sanchez-Gracia A."/>
            <person name="Saranga D.J."/>
            <person name="Sato H."/>
            <person name="Schaeffer S.W."/>
            <person name="Schatz M.C."/>
            <person name="Schlenke T."/>
            <person name="Schwartz R."/>
            <person name="Segarra C."/>
            <person name="Singh R.S."/>
            <person name="Sirot L."/>
            <person name="Sirota M."/>
            <person name="Sisneros N.B."/>
            <person name="Smith C.D."/>
            <person name="Smith T.F."/>
            <person name="Spieth J."/>
            <person name="Stage D.E."/>
            <person name="Stark A."/>
            <person name="Stephan W."/>
            <person name="Strausberg R.L."/>
            <person name="Strempel S."/>
            <person name="Sturgill D."/>
            <person name="Sutton G."/>
            <person name="Sutton G.G."/>
            <person name="Tao W."/>
            <person name="Teichmann S."/>
            <person name="Tobari Y.N."/>
            <person name="Tomimura Y."/>
            <person name="Tsolas J.M."/>
            <person name="Valente V.L."/>
            <person name="Venter E."/>
            <person name="Venter J.C."/>
            <person name="Vicario S."/>
            <person name="Vieira F.G."/>
            <person name="Vilella A.J."/>
            <person name="Villasante A."/>
            <person name="Walenz B."/>
            <person name="Wang J."/>
            <person name="Wasserman M."/>
            <person name="Watts T."/>
            <person name="Wilson D."/>
            <person name="Wilson R.K."/>
            <person name="Wing R.A."/>
            <person name="Wolfner M.F."/>
            <person name="Wong A."/>
            <person name="Wong G.K."/>
            <person name="Wu C.I."/>
            <person name="Wu G."/>
            <person name="Yamamoto D."/>
            <person name="Yang H.P."/>
            <person name="Yang S.P."/>
            <person name="Yorke J.A."/>
            <person name="Yoshida K."/>
            <person name="Zdobnov E."/>
            <person name="Zhang P."/>
            <person name="Zhang Y."/>
            <person name="Zimin A.V."/>
            <person name="Baldwin J."/>
            <person name="Abdouelleil A."/>
            <person name="Abdulkadir J."/>
            <person name="Abebe A."/>
            <person name="Abera B."/>
            <person name="Abreu J."/>
            <person name="Acer S.C."/>
            <person name="Aftuck L."/>
            <person name="Alexander A."/>
            <person name="An P."/>
            <person name="Anderson E."/>
            <person name="Anderson S."/>
            <person name="Arachi H."/>
            <person name="Azer M."/>
            <person name="Bachantsang P."/>
            <person name="Barry A."/>
            <person name="Bayul T."/>
            <person name="Berlin A."/>
            <person name="Bessette D."/>
            <person name="Bloom T."/>
            <person name="Blye J."/>
            <person name="Boguslavskiy L."/>
            <person name="Bonnet C."/>
            <person name="Boukhgalter B."/>
            <person name="Bourzgui I."/>
            <person name="Brown A."/>
            <person name="Cahill P."/>
            <person name="Channer S."/>
            <person name="Cheshatsang Y."/>
            <person name="Chuda L."/>
            <person name="Citroen M."/>
            <person name="Collymore A."/>
            <person name="Cooke P."/>
            <person name="Costello M."/>
            <person name="D'Aco K."/>
            <person name="Daza R."/>
            <person name="De Haan G."/>
            <person name="DeGray S."/>
            <person name="DeMaso C."/>
            <person name="Dhargay N."/>
            <person name="Dooley K."/>
            <person name="Dooley E."/>
            <person name="Doricent M."/>
            <person name="Dorje P."/>
            <person name="Dorjee K."/>
            <person name="Dupes A."/>
            <person name="Elong R."/>
            <person name="Falk J."/>
            <person name="Farina A."/>
            <person name="Faro S."/>
            <person name="Ferguson D."/>
            <person name="Fisher S."/>
            <person name="Foley C.D."/>
            <person name="Franke A."/>
            <person name="Friedrich D."/>
            <person name="Gadbois L."/>
            <person name="Gearin G."/>
            <person name="Gearin C.R."/>
            <person name="Giannoukos G."/>
            <person name="Goode T."/>
            <person name="Graham J."/>
            <person name="Grandbois E."/>
            <person name="Grewal S."/>
            <person name="Gyaltsen K."/>
            <person name="Hafez N."/>
            <person name="Hagos B."/>
            <person name="Hall J."/>
            <person name="Henson C."/>
            <person name="Hollinger A."/>
            <person name="Honan T."/>
            <person name="Huard M.D."/>
            <person name="Hughes L."/>
            <person name="Hurhula B."/>
            <person name="Husby M.E."/>
            <person name="Kamat A."/>
            <person name="Kanga B."/>
            <person name="Kashin S."/>
            <person name="Khazanovich D."/>
            <person name="Kisner P."/>
            <person name="Lance K."/>
            <person name="Lara M."/>
            <person name="Lee W."/>
            <person name="Lennon N."/>
            <person name="Letendre F."/>
            <person name="LeVine R."/>
            <person name="Lipovsky A."/>
            <person name="Liu X."/>
            <person name="Liu J."/>
            <person name="Liu S."/>
            <person name="Lokyitsang T."/>
            <person name="Lokyitsang Y."/>
            <person name="Lubonja R."/>
            <person name="Lui A."/>
            <person name="MacDonald P."/>
            <person name="Magnisalis V."/>
            <person name="Maru K."/>
            <person name="Matthews C."/>
            <person name="McCusker W."/>
            <person name="McDonough S."/>
            <person name="Mehta T."/>
            <person name="Meldrim J."/>
            <person name="Meneus L."/>
            <person name="Mihai O."/>
            <person name="Mihalev A."/>
            <person name="Mihova T."/>
            <person name="Mittelman R."/>
            <person name="Mlenga V."/>
            <person name="Montmayeur A."/>
            <person name="Mulrain L."/>
            <person name="Navidi A."/>
            <person name="Naylor J."/>
            <person name="Negash T."/>
            <person name="Nguyen T."/>
            <person name="Nguyen N."/>
            <person name="Nicol R."/>
            <person name="Norbu C."/>
            <person name="Norbu N."/>
            <person name="Novod N."/>
            <person name="O'Neill B."/>
            <person name="Osman S."/>
            <person name="Markiewicz E."/>
            <person name="Oyono O.L."/>
            <person name="Patti C."/>
            <person name="Phunkhang P."/>
            <person name="Pierre F."/>
            <person name="Priest M."/>
            <person name="Raghuraman S."/>
            <person name="Rege F."/>
            <person name="Reyes R."/>
            <person name="Rise C."/>
            <person name="Rogov P."/>
            <person name="Ross K."/>
            <person name="Ryan E."/>
            <person name="Settipalli S."/>
            <person name="Shea T."/>
            <person name="Sherpa N."/>
            <person name="Shi L."/>
            <person name="Shih D."/>
            <person name="Sparrow T."/>
            <person name="Spaulding J."/>
            <person name="Stalker J."/>
            <person name="Stange-Thomann N."/>
            <person name="Stavropoulos S."/>
            <person name="Stone C."/>
            <person name="Strader C."/>
            <person name="Tesfaye S."/>
            <person name="Thomson T."/>
            <person name="Thoulutsang Y."/>
            <person name="Thoulutsang D."/>
            <person name="Topham K."/>
            <person name="Topping I."/>
            <person name="Tsamla T."/>
            <person name="Vassiliev H."/>
            <person name="Vo A."/>
            <person name="Wangchuk T."/>
            <person name="Wangdi T."/>
            <person name="Weiand M."/>
            <person name="Wilkinson J."/>
            <person name="Wilson A."/>
            <person name="Yadav S."/>
            <person name="Young G."/>
            <person name="Yu Q."/>
            <person name="Zembek L."/>
            <person name="Zhong D."/>
            <person name="Zimmer A."/>
            <person name="Zwirko Z."/>
            <person name="Jaffe D.B."/>
            <person name="Alvarez P."/>
            <person name="Brockman W."/>
            <person name="Butler J."/>
            <person name="Chin C."/>
            <person name="Gnerre S."/>
            <person name="Grabherr M."/>
            <person name="Kleber M."/>
            <person name="Mauceli E."/>
            <person name="MacCallum I."/>
        </authorList>
    </citation>
    <scope>NUCLEOTIDE SEQUENCE [LARGE SCALE GENOMIC DNA]</scope>
    <source>
        <strain evidence="2">Tucson 15081-1352.22</strain>
    </source>
</reference>
<dbReference type="AlphaFoldDB" id="A0A0Q9XJH1"/>
<dbReference type="Proteomes" id="UP000009192">
    <property type="component" value="Unassembled WGS sequence"/>
</dbReference>
<proteinExistence type="predicted"/>
<organism evidence="1 2">
    <name type="scientific">Drosophila mojavensis</name>
    <name type="common">Fruit fly</name>
    <dbReference type="NCBI Taxonomy" id="7230"/>
    <lineage>
        <taxon>Eukaryota</taxon>
        <taxon>Metazoa</taxon>
        <taxon>Ecdysozoa</taxon>
        <taxon>Arthropoda</taxon>
        <taxon>Hexapoda</taxon>
        <taxon>Insecta</taxon>
        <taxon>Pterygota</taxon>
        <taxon>Neoptera</taxon>
        <taxon>Endopterygota</taxon>
        <taxon>Diptera</taxon>
        <taxon>Brachycera</taxon>
        <taxon>Muscomorpha</taxon>
        <taxon>Ephydroidea</taxon>
        <taxon>Drosophilidae</taxon>
        <taxon>Drosophila</taxon>
    </lineage>
</organism>
<dbReference type="KEGG" id="dmo:Dmoj_GI26248"/>
<keyword evidence="2" id="KW-1185">Reference proteome</keyword>
<evidence type="ECO:0000313" key="1">
    <source>
        <dbReference type="EMBL" id="KRG03992.1"/>
    </source>
</evidence>
<evidence type="ECO:0000313" key="2">
    <source>
        <dbReference type="Proteomes" id="UP000009192"/>
    </source>
</evidence>
<accession>A0A0Q9XJH1</accession>
<dbReference type="EMBL" id="CH933808">
    <property type="protein sequence ID" value="KRG03992.1"/>
    <property type="molecule type" value="Genomic_DNA"/>
</dbReference>
<protein>
    <submittedName>
        <fullName evidence="1">Uncharacterized protein</fullName>
    </submittedName>
</protein>